<protein>
    <submittedName>
        <fullName evidence="2">Uncharacterized protein</fullName>
    </submittedName>
</protein>
<dbReference type="EMBL" id="ML732863">
    <property type="protein sequence ID" value="KAB8268669.1"/>
    <property type="molecule type" value="Genomic_DNA"/>
</dbReference>
<name>A0A5N6IS45_9EURO</name>
<dbReference type="Proteomes" id="UP000326289">
    <property type="component" value="Unassembled WGS sequence"/>
</dbReference>
<evidence type="ECO:0000313" key="2">
    <source>
        <dbReference type="EMBL" id="KAB8268669.1"/>
    </source>
</evidence>
<dbReference type="AlphaFoldDB" id="A0A5N6IS45"/>
<gene>
    <name evidence="2" type="ORF">BDV30DRAFT_8761</name>
</gene>
<sequence>MVNSELDLGYFQRQTVESRVASVVKQLHANPQLRETFCLNGDVAFENHANTLTDESNLVADMSFLSLSQRQPRRSDRLAAKSDSAGPSAQLPGRSERNTQPRNSRPRADQFCVYNKGPEGKVPAFIIEYKAPHKFSRAHIKAGLQDMDLEEVSRLQKEESPEDICRRVMAAVIT</sequence>
<organism evidence="2 3">
    <name type="scientific">Aspergillus minisclerotigenes</name>
    <dbReference type="NCBI Taxonomy" id="656917"/>
    <lineage>
        <taxon>Eukaryota</taxon>
        <taxon>Fungi</taxon>
        <taxon>Dikarya</taxon>
        <taxon>Ascomycota</taxon>
        <taxon>Pezizomycotina</taxon>
        <taxon>Eurotiomycetes</taxon>
        <taxon>Eurotiomycetidae</taxon>
        <taxon>Eurotiales</taxon>
        <taxon>Aspergillaceae</taxon>
        <taxon>Aspergillus</taxon>
        <taxon>Aspergillus subgen. Circumdati</taxon>
    </lineage>
</organism>
<reference evidence="2 3" key="1">
    <citation type="submission" date="2019-04" db="EMBL/GenBank/DDBJ databases">
        <title>Fungal friends and foes A comparative genomics study of 23 Aspergillus species from section Flavi.</title>
        <authorList>
            <consortium name="DOE Joint Genome Institute"/>
            <person name="Kjaerbolling I."/>
            <person name="Vesth T.C."/>
            <person name="Frisvad J.C."/>
            <person name="Nybo J.L."/>
            <person name="Theobald S."/>
            <person name="Kildgaard S."/>
            <person name="Petersen T.I."/>
            <person name="Kuo A."/>
            <person name="Sato A."/>
            <person name="Lyhne E.K."/>
            <person name="Kogle M.E."/>
            <person name="Wiebenga A."/>
            <person name="Kun R.S."/>
            <person name="Lubbers R.J."/>
            <person name="Makela M.R."/>
            <person name="Barry K."/>
            <person name="Chovatia M."/>
            <person name="Clum A."/>
            <person name="Daum C."/>
            <person name="Haridas S."/>
            <person name="He G."/>
            <person name="LaButti K."/>
            <person name="Lipzen A."/>
            <person name="Mondo S."/>
            <person name="Pangilinan J."/>
            <person name="Riley R."/>
            <person name="Salamov A."/>
            <person name="Simmons B.A."/>
            <person name="Magnuson J.K."/>
            <person name="Henrissat B."/>
            <person name="Mortensen U.H."/>
            <person name="Larsen T.O."/>
            <person name="De vries R.P."/>
            <person name="Grigoriev I.V."/>
            <person name="Machida M."/>
            <person name="Baker S.E."/>
            <person name="Andersen M.R."/>
        </authorList>
    </citation>
    <scope>NUCLEOTIDE SEQUENCE [LARGE SCALE GENOMIC DNA]</scope>
    <source>
        <strain evidence="2 3">CBS 117635</strain>
    </source>
</reference>
<proteinExistence type="predicted"/>
<evidence type="ECO:0000313" key="3">
    <source>
        <dbReference type="Proteomes" id="UP000326289"/>
    </source>
</evidence>
<feature type="region of interest" description="Disordered" evidence="1">
    <location>
        <begin position="70"/>
        <end position="110"/>
    </location>
</feature>
<keyword evidence="3" id="KW-1185">Reference proteome</keyword>
<evidence type="ECO:0000256" key="1">
    <source>
        <dbReference type="SAM" id="MobiDB-lite"/>
    </source>
</evidence>
<accession>A0A5N6IS45</accession>